<reference evidence="1" key="1">
    <citation type="submission" date="2020-02" db="EMBL/GenBank/DDBJ databases">
        <authorList>
            <person name="Meier V. D."/>
        </authorList>
    </citation>
    <scope>NUCLEOTIDE SEQUENCE</scope>
    <source>
        <strain evidence="1">AVDCRST_MAG39</strain>
    </source>
</reference>
<name>A0A6J4SP72_9SPHN</name>
<accession>A0A6J4SP72</accession>
<proteinExistence type="predicted"/>
<evidence type="ECO:0000313" key="1">
    <source>
        <dbReference type="EMBL" id="CAA9499604.1"/>
    </source>
</evidence>
<dbReference type="AlphaFoldDB" id="A0A6J4SP72"/>
<gene>
    <name evidence="1" type="ORF">AVDCRST_MAG39-1202</name>
</gene>
<organism evidence="1">
    <name type="scientific">uncultured Sphingomonadaceae bacterium</name>
    <dbReference type="NCBI Taxonomy" id="169976"/>
    <lineage>
        <taxon>Bacteria</taxon>
        <taxon>Pseudomonadati</taxon>
        <taxon>Pseudomonadota</taxon>
        <taxon>Alphaproteobacteria</taxon>
        <taxon>Sphingomonadales</taxon>
        <taxon>Sphingomonadaceae</taxon>
        <taxon>environmental samples</taxon>
    </lineage>
</organism>
<sequence>MLLFIGSCTASNKIKEKFHQSKMKLSFPVRRGIIVPERHANATRGSG</sequence>
<dbReference type="EMBL" id="CADCVW010000049">
    <property type="protein sequence ID" value="CAA9499604.1"/>
    <property type="molecule type" value="Genomic_DNA"/>
</dbReference>
<protein>
    <submittedName>
        <fullName evidence="1">Uncharacterized protein</fullName>
    </submittedName>
</protein>